<dbReference type="InterPro" id="IPR001214">
    <property type="entry name" value="SET_dom"/>
</dbReference>
<dbReference type="GO" id="GO:0005694">
    <property type="term" value="C:chromosome"/>
    <property type="evidence" value="ECO:0007669"/>
    <property type="project" value="UniProtKB-SubCell"/>
</dbReference>
<protein>
    <recommendedName>
        <fullName evidence="6">SET domain-containing protein</fullName>
    </recommendedName>
</protein>
<organism evidence="7 8">
    <name type="scientific">Candidatus Gottesmanbacteria bacterium RIFCSPHIGHO2_01_FULL_39_10</name>
    <dbReference type="NCBI Taxonomy" id="1798375"/>
    <lineage>
        <taxon>Bacteria</taxon>
        <taxon>Candidatus Gottesmaniibacteriota</taxon>
    </lineage>
</organism>
<dbReference type="InterPro" id="IPR046341">
    <property type="entry name" value="SET_dom_sf"/>
</dbReference>
<name>A0A1F5ZKB6_9BACT</name>
<evidence type="ECO:0000256" key="2">
    <source>
        <dbReference type="ARBA" id="ARBA00022454"/>
    </source>
</evidence>
<evidence type="ECO:0000256" key="3">
    <source>
        <dbReference type="ARBA" id="ARBA00022603"/>
    </source>
</evidence>
<keyword evidence="4" id="KW-0808">Transferase</keyword>
<dbReference type="PROSITE" id="PS50280">
    <property type="entry name" value="SET"/>
    <property type="match status" value="1"/>
</dbReference>
<comment type="subcellular location">
    <subcellularLocation>
        <location evidence="1">Chromosome</location>
    </subcellularLocation>
</comment>
<proteinExistence type="predicted"/>
<dbReference type="GO" id="GO:0032259">
    <property type="term" value="P:methylation"/>
    <property type="evidence" value="ECO:0007669"/>
    <property type="project" value="UniProtKB-KW"/>
</dbReference>
<reference evidence="7 8" key="1">
    <citation type="journal article" date="2016" name="Nat. Commun.">
        <title>Thousands of microbial genomes shed light on interconnected biogeochemical processes in an aquifer system.</title>
        <authorList>
            <person name="Anantharaman K."/>
            <person name="Brown C.T."/>
            <person name="Hug L.A."/>
            <person name="Sharon I."/>
            <person name="Castelle C.J."/>
            <person name="Probst A.J."/>
            <person name="Thomas B.C."/>
            <person name="Singh A."/>
            <person name="Wilkins M.J."/>
            <person name="Karaoz U."/>
            <person name="Brodie E.L."/>
            <person name="Williams K.H."/>
            <person name="Hubbard S.S."/>
            <person name="Banfield J.F."/>
        </authorList>
    </citation>
    <scope>NUCLEOTIDE SEQUENCE [LARGE SCALE GENOMIC DNA]</scope>
</reference>
<evidence type="ECO:0000313" key="8">
    <source>
        <dbReference type="Proteomes" id="UP000177383"/>
    </source>
</evidence>
<feature type="domain" description="SET" evidence="6">
    <location>
        <begin position="1"/>
        <end position="109"/>
    </location>
</feature>
<comment type="caution">
    <text evidence="7">The sequence shown here is derived from an EMBL/GenBank/DDBJ whole genome shotgun (WGS) entry which is preliminary data.</text>
</comment>
<evidence type="ECO:0000256" key="4">
    <source>
        <dbReference type="ARBA" id="ARBA00022679"/>
    </source>
</evidence>
<dbReference type="AlphaFoldDB" id="A0A1F5ZKB6"/>
<gene>
    <name evidence="7" type="ORF">A2773_01925</name>
</gene>
<dbReference type="Proteomes" id="UP000177383">
    <property type="component" value="Unassembled WGS sequence"/>
</dbReference>
<dbReference type="STRING" id="1798375.A2773_01925"/>
<keyword evidence="5" id="KW-0949">S-adenosyl-L-methionine</keyword>
<keyword evidence="3" id="KW-0489">Methyltransferase</keyword>
<evidence type="ECO:0000259" key="6">
    <source>
        <dbReference type="PROSITE" id="PS50280"/>
    </source>
</evidence>
<dbReference type="InterPro" id="IPR050777">
    <property type="entry name" value="SET2_Histone-Lys_MeTrsfase"/>
</dbReference>
<dbReference type="PANTHER" id="PTHR22884">
    <property type="entry name" value="SET DOMAIN PROTEINS"/>
    <property type="match status" value="1"/>
</dbReference>
<dbReference type="Gene3D" id="2.170.270.10">
    <property type="entry name" value="SET domain"/>
    <property type="match status" value="1"/>
</dbReference>
<sequence>MKVSKTFYNAGSSISGKGAFALRDIKAGETIAYLSGETVSEKEIDRRISAGKERRDDPLQFGKGVYIDLDEKFRQINHSCDPNAGIKGENELFAIKDIGIGDEITFDYSTVVGSQSDWSMECKCRSKKCRKQIKNYRSIPKDILNSYFHLGCLPDFVKEEVRDINRF</sequence>
<evidence type="ECO:0000313" key="7">
    <source>
        <dbReference type="EMBL" id="OGG12946.1"/>
    </source>
</evidence>
<dbReference type="SUPFAM" id="SSF82199">
    <property type="entry name" value="SET domain"/>
    <property type="match status" value="1"/>
</dbReference>
<dbReference type="Pfam" id="PF00856">
    <property type="entry name" value="SET"/>
    <property type="match status" value="1"/>
</dbReference>
<keyword evidence="2" id="KW-0158">Chromosome</keyword>
<dbReference type="SMART" id="SM00317">
    <property type="entry name" value="SET"/>
    <property type="match status" value="1"/>
</dbReference>
<dbReference type="GO" id="GO:0008168">
    <property type="term" value="F:methyltransferase activity"/>
    <property type="evidence" value="ECO:0007669"/>
    <property type="project" value="UniProtKB-KW"/>
</dbReference>
<evidence type="ECO:0000256" key="5">
    <source>
        <dbReference type="ARBA" id="ARBA00022691"/>
    </source>
</evidence>
<accession>A0A1F5ZKB6</accession>
<dbReference type="EMBL" id="MFJE01000068">
    <property type="protein sequence ID" value="OGG12946.1"/>
    <property type="molecule type" value="Genomic_DNA"/>
</dbReference>
<evidence type="ECO:0000256" key="1">
    <source>
        <dbReference type="ARBA" id="ARBA00004286"/>
    </source>
</evidence>